<dbReference type="Gene3D" id="1.10.287.950">
    <property type="entry name" value="Methyl-accepting chemotaxis protein"/>
    <property type="match status" value="1"/>
</dbReference>
<keyword evidence="8" id="KW-1185">Reference proteome</keyword>
<evidence type="ECO:0000256" key="4">
    <source>
        <dbReference type="SAM" id="Coils"/>
    </source>
</evidence>
<keyword evidence="5" id="KW-0812">Transmembrane</keyword>
<evidence type="ECO:0000256" key="3">
    <source>
        <dbReference type="PROSITE-ProRule" id="PRU00284"/>
    </source>
</evidence>
<protein>
    <submittedName>
        <fullName evidence="7">Methyl-accepting chemotaxis protein</fullName>
    </submittedName>
</protein>
<dbReference type="Gene3D" id="3.30.450.20">
    <property type="entry name" value="PAS domain"/>
    <property type="match status" value="2"/>
</dbReference>
<name>A0A4P2VWN7_FLUSA</name>
<dbReference type="OrthoDB" id="5288258at2"/>
<dbReference type="Proteomes" id="UP000291236">
    <property type="component" value="Chromosome"/>
</dbReference>
<dbReference type="PROSITE" id="PS50111">
    <property type="entry name" value="CHEMOTAXIS_TRANSDUC_2"/>
    <property type="match status" value="1"/>
</dbReference>
<keyword evidence="3" id="KW-0807">Transducer</keyword>
<evidence type="ECO:0000256" key="2">
    <source>
        <dbReference type="ARBA" id="ARBA00029447"/>
    </source>
</evidence>
<dbReference type="PANTHER" id="PTHR43531">
    <property type="entry name" value="PROTEIN ICFG"/>
    <property type="match status" value="1"/>
</dbReference>
<evidence type="ECO:0000259" key="6">
    <source>
        <dbReference type="PROSITE" id="PS50111"/>
    </source>
</evidence>
<evidence type="ECO:0000313" key="8">
    <source>
        <dbReference type="Proteomes" id="UP000291236"/>
    </source>
</evidence>
<dbReference type="SMART" id="SM00283">
    <property type="entry name" value="MA"/>
    <property type="match status" value="1"/>
</dbReference>
<feature type="coiled-coil region" evidence="4">
    <location>
        <begin position="433"/>
        <end position="477"/>
    </location>
</feature>
<evidence type="ECO:0000313" key="7">
    <source>
        <dbReference type="EMBL" id="BBH54025.1"/>
    </source>
</evidence>
<dbReference type="GO" id="GO:0004888">
    <property type="term" value="F:transmembrane signaling receptor activity"/>
    <property type="evidence" value="ECO:0007669"/>
    <property type="project" value="TreeGrafter"/>
</dbReference>
<keyword evidence="5" id="KW-0472">Membrane</keyword>
<dbReference type="InterPro" id="IPR004089">
    <property type="entry name" value="MCPsignal_dom"/>
</dbReference>
<dbReference type="GO" id="GO:0006935">
    <property type="term" value="P:chemotaxis"/>
    <property type="evidence" value="ECO:0007669"/>
    <property type="project" value="UniProtKB-KW"/>
</dbReference>
<gene>
    <name evidence="7" type="ORF">JCM31447_24820</name>
</gene>
<dbReference type="GO" id="GO:0007165">
    <property type="term" value="P:signal transduction"/>
    <property type="evidence" value="ECO:0007669"/>
    <property type="project" value="UniProtKB-KW"/>
</dbReference>
<evidence type="ECO:0000256" key="5">
    <source>
        <dbReference type="SAM" id="Phobius"/>
    </source>
</evidence>
<sequence length="648" mass="72127">MALEKINNLLDRFSLKAKVIFTGIFGITIIAFIIITIALINNNIRNQEAIQNYINKSTSAIDKSISAQFYERYGDVQAFAVNTILQTNRIDDMTKVFNEYVRMYGIYDFILFVDTNGNYIASNSKGPKDEMLNLTKLSKQNFANTEWFKNAIDEKFTVDKTNGFDGTFFEDAQTDNLIEEAYGRKEFTTSFSTVVKNTAGKKIGVITNRANFSWVGSEVSTEFEQARQFSAIRLDILLLNKKGDLLADFTRESFEKGKALDPSYASEKAKMLIESDSVKDALNNKSGSSYYYDKLSKRDTYLAFDHIKNKKFIPSINWTLVISIPVDDIFGANNRQTLYTVVIISSVWLISLVFALYLSLGLSRKFAEVARRLGITSESILKSSKELTKLFDKVAANAVKQSQSQEQSSASLTQILAMIKRTVENVQGSKITATNVSNEAQEGNQAMERMEKAVIKIEETNTSLEEIRKIINQINTKTSLINDIVTKTELLSLNASIEAARAGEYGKGFAVVAEEVGNLAKTSGNAANEIETLIASSASKVDSIIEETKLKVVEGIEASKLAVTIFKGISEKIEEIKQRVDSINEATNEQKIGVETTTEATNLLSMVTKENSDSADKALATAKTVEQDSNRIALSMNEIKYLVYGKKY</sequence>
<evidence type="ECO:0000256" key="1">
    <source>
        <dbReference type="ARBA" id="ARBA00022500"/>
    </source>
</evidence>
<reference evidence="7 8" key="1">
    <citation type="submission" date="2018-12" db="EMBL/GenBank/DDBJ databases">
        <title>Rubrispira sanarue gen. nov., sp., nov., a member of the order Silvanigrellales, isolated from a brackish lake in Hamamatsu Japan.</title>
        <authorList>
            <person name="Maejima Y."/>
            <person name="Iino T."/>
            <person name="Muraguchi Y."/>
            <person name="Fukuda K."/>
            <person name="Nojiri H."/>
            <person name="Ohkuma M."/>
            <person name="Moriuchi R."/>
            <person name="Dohra H."/>
            <person name="Kimbara K."/>
            <person name="Shintani M."/>
        </authorList>
    </citation>
    <scope>NUCLEOTIDE SEQUENCE [LARGE SCALE GENOMIC DNA]</scope>
    <source>
        <strain evidence="7 8">RF1110005</strain>
    </source>
</reference>
<keyword evidence="4" id="KW-0175">Coiled coil</keyword>
<feature type="domain" description="Methyl-accepting transducer" evidence="6">
    <location>
        <begin position="376"/>
        <end position="605"/>
    </location>
</feature>
<dbReference type="GO" id="GO:0005886">
    <property type="term" value="C:plasma membrane"/>
    <property type="evidence" value="ECO:0007669"/>
    <property type="project" value="TreeGrafter"/>
</dbReference>
<comment type="similarity">
    <text evidence="2">Belongs to the methyl-accepting chemotaxis (MCP) protein family.</text>
</comment>
<dbReference type="AlphaFoldDB" id="A0A4P2VWN7"/>
<accession>A0A4P2VWN7</accession>
<keyword evidence="1" id="KW-0145">Chemotaxis</keyword>
<dbReference type="EMBL" id="AP019368">
    <property type="protein sequence ID" value="BBH54025.1"/>
    <property type="molecule type" value="Genomic_DNA"/>
</dbReference>
<dbReference type="RefSeq" id="WP_130611018.1">
    <property type="nucleotide sequence ID" value="NZ_AP019368.1"/>
</dbReference>
<dbReference type="Pfam" id="PF00015">
    <property type="entry name" value="MCPsignal"/>
    <property type="match status" value="1"/>
</dbReference>
<proteinExistence type="inferred from homology"/>
<organism evidence="7 8">
    <name type="scientific">Fluviispira sanaruensis</name>
    <dbReference type="NCBI Taxonomy" id="2493639"/>
    <lineage>
        <taxon>Bacteria</taxon>
        <taxon>Pseudomonadati</taxon>
        <taxon>Bdellovibrionota</taxon>
        <taxon>Oligoflexia</taxon>
        <taxon>Silvanigrellales</taxon>
        <taxon>Silvanigrellaceae</taxon>
        <taxon>Fluviispira</taxon>
    </lineage>
</organism>
<dbReference type="InterPro" id="IPR051310">
    <property type="entry name" value="MCP_chemotaxis"/>
</dbReference>
<dbReference type="PANTHER" id="PTHR43531:SF11">
    <property type="entry name" value="METHYL-ACCEPTING CHEMOTAXIS PROTEIN 3"/>
    <property type="match status" value="1"/>
</dbReference>
<keyword evidence="5" id="KW-1133">Transmembrane helix</keyword>
<dbReference type="SUPFAM" id="SSF58104">
    <property type="entry name" value="Methyl-accepting chemotaxis protein (MCP) signaling domain"/>
    <property type="match status" value="1"/>
</dbReference>
<feature type="transmembrane region" description="Helical" evidence="5">
    <location>
        <begin position="20"/>
        <end position="40"/>
    </location>
</feature>
<feature type="transmembrane region" description="Helical" evidence="5">
    <location>
        <begin position="338"/>
        <end position="362"/>
    </location>
</feature>
<dbReference type="KEGG" id="sbf:JCM31447_24820"/>